<dbReference type="EMBL" id="JBBMRA010000001">
    <property type="protein sequence ID" value="MEM5534951.1"/>
    <property type="molecule type" value="Genomic_DNA"/>
</dbReference>
<sequence>MADSAVAQPGSDAEILRSSKRSGVVYVFVCGLISVALLGIYVVFSWGMGDLYGYKVRYALEQWQEKPAFPSVEEVAVTLADVDSALRWEGDNPEYVELKGRVLYYRALVVGFNEQGLVDIAEAKALHQKAISLRPRWPYSWANLVLVKAYLNEFDEEYHQALISAVTYGPWEKSVHLTLAHAAALSWPSLSLEQKRLFARNIERGMVRTLPEEDAILSAYQKKTSICAYLTRDYLQNKLCSS</sequence>
<gene>
    <name evidence="2" type="ORF">WNY58_00975</name>
</gene>
<accession>A0ABU9TML5</accession>
<evidence type="ECO:0000313" key="3">
    <source>
        <dbReference type="Proteomes" id="UP001449225"/>
    </source>
</evidence>
<dbReference type="RefSeq" id="WP_339892564.1">
    <property type="nucleotide sequence ID" value="NZ_CAXBCE010000059.1"/>
</dbReference>
<protein>
    <recommendedName>
        <fullName evidence="4">MxaK protein</fullName>
    </recommendedName>
</protein>
<evidence type="ECO:0008006" key="4">
    <source>
        <dbReference type="Google" id="ProtNLM"/>
    </source>
</evidence>
<name>A0ABU9TML5_9GAMM</name>
<keyword evidence="1" id="KW-0472">Membrane</keyword>
<evidence type="ECO:0000256" key="1">
    <source>
        <dbReference type="SAM" id="Phobius"/>
    </source>
</evidence>
<dbReference type="SUPFAM" id="SSF48452">
    <property type="entry name" value="TPR-like"/>
    <property type="match status" value="1"/>
</dbReference>
<dbReference type="InterPro" id="IPR011990">
    <property type="entry name" value="TPR-like_helical_dom_sf"/>
</dbReference>
<feature type="transmembrane region" description="Helical" evidence="1">
    <location>
        <begin position="24"/>
        <end position="47"/>
    </location>
</feature>
<keyword evidence="1" id="KW-1133">Transmembrane helix</keyword>
<comment type="caution">
    <text evidence="2">The sequence shown here is derived from an EMBL/GenBank/DDBJ whole genome shotgun (WGS) entry which is preliminary data.</text>
</comment>
<reference evidence="2 3" key="1">
    <citation type="submission" date="2024-03" db="EMBL/GenBank/DDBJ databases">
        <title>Community enrichment and isolation of bacterial strains for fucoidan degradation.</title>
        <authorList>
            <person name="Sichert A."/>
        </authorList>
    </citation>
    <scope>NUCLEOTIDE SEQUENCE [LARGE SCALE GENOMIC DNA]</scope>
    <source>
        <strain evidence="2 3">AS76</strain>
    </source>
</reference>
<keyword evidence="3" id="KW-1185">Reference proteome</keyword>
<organism evidence="2 3">
    <name type="scientific">Neptuniibacter pectenicola</name>
    <dbReference type="NCBI Taxonomy" id="1806669"/>
    <lineage>
        <taxon>Bacteria</taxon>
        <taxon>Pseudomonadati</taxon>
        <taxon>Pseudomonadota</taxon>
        <taxon>Gammaproteobacteria</taxon>
        <taxon>Oceanospirillales</taxon>
        <taxon>Oceanospirillaceae</taxon>
        <taxon>Neptuniibacter</taxon>
    </lineage>
</organism>
<evidence type="ECO:0000313" key="2">
    <source>
        <dbReference type="EMBL" id="MEM5534951.1"/>
    </source>
</evidence>
<proteinExistence type="predicted"/>
<keyword evidence="1" id="KW-0812">Transmembrane</keyword>
<dbReference type="Proteomes" id="UP001449225">
    <property type="component" value="Unassembled WGS sequence"/>
</dbReference>